<accession>G0S777</accession>
<dbReference type="OrthoDB" id="4588567at2759"/>
<sequence length="307" mass="33458">MTSKGHHRRRSSIDRVIDLLADLEESQIALLLEDFNHTTPSNVPVAEAIALFEQHAAKQKRKSSIPPSQPPMIKLQTELERRHSKRISVPDPKLVQLSQTTAAVSPTSDNISHSFSLSAHPNPSLIPTNHSSADRHDRNNPPSLTLPPPQSPVHNQNADNSRPGTVSTSQPQTQSQKAQPPSPSHSLSRPRSYKRINRPALLSPTATAELHLLLQAFFNELPLSSSPSDTTATPSPTTPHSAHMLGGNGFAAPLSFYGEPEPELIAPGFDLLEPSPMRMPYNKVPPGGRGLRTMSSMSSIFEVLRSQ</sequence>
<organism evidence="3">
    <name type="scientific">Chaetomium thermophilum (strain DSM 1495 / CBS 144.50 / IMI 039719)</name>
    <name type="common">Thermochaetoides thermophila</name>
    <dbReference type="NCBI Taxonomy" id="759272"/>
    <lineage>
        <taxon>Eukaryota</taxon>
        <taxon>Fungi</taxon>
        <taxon>Dikarya</taxon>
        <taxon>Ascomycota</taxon>
        <taxon>Pezizomycotina</taxon>
        <taxon>Sordariomycetes</taxon>
        <taxon>Sordariomycetidae</taxon>
        <taxon>Sordariales</taxon>
        <taxon>Chaetomiaceae</taxon>
        <taxon>Thermochaetoides</taxon>
    </lineage>
</organism>
<dbReference type="OMA" id="PMGDIME"/>
<dbReference type="AlphaFoldDB" id="G0S777"/>
<feature type="region of interest" description="Disordered" evidence="1">
    <location>
        <begin position="79"/>
        <end position="194"/>
    </location>
</feature>
<dbReference type="RefSeq" id="XP_006693228.1">
    <property type="nucleotide sequence ID" value="XM_006693165.1"/>
</dbReference>
<dbReference type="Proteomes" id="UP000008066">
    <property type="component" value="Unassembled WGS sequence"/>
</dbReference>
<evidence type="ECO:0000256" key="1">
    <source>
        <dbReference type="SAM" id="MobiDB-lite"/>
    </source>
</evidence>
<dbReference type="EMBL" id="GL988041">
    <property type="protein sequence ID" value="EGS20932.1"/>
    <property type="molecule type" value="Genomic_DNA"/>
</dbReference>
<evidence type="ECO:0000313" key="2">
    <source>
        <dbReference type="EMBL" id="EGS20932.1"/>
    </source>
</evidence>
<protein>
    <submittedName>
        <fullName evidence="2">Uncharacterized protein</fullName>
    </submittedName>
</protein>
<feature type="compositionally biased region" description="Low complexity" evidence="1">
    <location>
        <begin position="163"/>
        <end position="190"/>
    </location>
</feature>
<evidence type="ECO:0000313" key="3">
    <source>
        <dbReference type="Proteomes" id="UP000008066"/>
    </source>
</evidence>
<proteinExistence type="predicted"/>
<name>G0S777_CHATD</name>
<reference evidence="2 3" key="1">
    <citation type="journal article" date="2011" name="Cell">
        <title>Insight into structure and assembly of the nuclear pore complex by utilizing the genome of a eukaryotic thermophile.</title>
        <authorList>
            <person name="Amlacher S."/>
            <person name="Sarges P."/>
            <person name="Flemming D."/>
            <person name="van Noort V."/>
            <person name="Kunze R."/>
            <person name="Devos D.P."/>
            <person name="Arumugam M."/>
            <person name="Bork P."/>
            <person name="Hurt E."/>
        </authorList>
    </citation>
    <scope>NUCLEOTIDE SEQUENCE [LARGE SCALE GENOMIC DNA]</scope>
    <source>
        <strain evidence="3">DSM 1495 / CBS 144.50 / IMI 039719</strain>
    </source>
</reference>
<feature type="compositionally biased region" description="Polar residues" evidence="1">
    <location>
        <begin position="153"/>
        <end position="162"/>
    </location>
</feature>
<dbReference type="HOGENOM" id="CLU_1038629_0_0_1"/>
<gene>
    <name evidence="2" type="ORF">CTHT_0027710</name>
</gene>
<dbReference type="eggNOG" id="ENOG502T8V3">
    <property type="taxonomic scope" value="Eukaryota"/>
</dbReference>
<dbReference type="GeneID" id="18256809"/>
<keyword evidence="3" id="KW-1185">Reference proteome</keyword>
<feature type="compositionally biased region" description="Polar residues" evidence="1">
    <location>
        <begin position="96"/>
        <end position="131"/>
    </location>
</feature>
<dbReference type="KEGG" id="cthr:CTHT_0027710"/>